<dbReference type="AlphaFoldDB" id="A0A5C6LMF7"/>
<sequence length="82" mass="8576">MKKAKIVLSAVALFALVGGAFAFKATRTNHTLYSYTAGGCISPTSLPYTTVNEGLGTTALTTVYTISLPGRTCPATTLFRAQ</sequence>
<reference evidence="2 3" key="1">
    <citation type="submission" date="2019-08" db="EMBL/GenBank/DDBJ databases">
        <title>Whole genome sequencing of chitin degrading bacteria Chitinophaga pinensis YS16.</title>
        <authorList>
            <person name="Singh R.P."/>
            <person name="Manchanda G."/>
            <person name="Maurya I.K."/>
            <person name="Joshi N.K."/>
            <person name="Srivastava A.K."/>
        </authorList>
    </citation>
    <scope>NUCLEOTIDE SEQUENCE [LARGE SCALE GENOMIC DNA]</scope>
    <source>
        <strain evidence="2 3">YS-16</strain>
    </source>
</reference>
<proteinExistence type="predicted"/>
<dbReference type="Proteomes" id="UP000318815">
    <property type="component" value="Unassembled WGS sequence"/>
</dbReference>
<organism evidence="2 3">
    <name type="scientific">Chitinophaga pinensis</name>
    <dbReference type="NCBI Taxonomy" id="79329"/>
    <lineage>
        <taxon>Bacteria</taxon>
        <taxon>Pseudomonadati</taxon>
        <taxon>Bacteroidota</taxon>
        <taxon>Chitinophagia</taxon>
        <taxon>Chitinophagales</taxon>
        <taxon>Chitinophagaceae</taxon>
        <taxon>Chitinophaga</taxon>
    </lineage>
</organism>
<evidence type="ECO:0000313" key="3">
    <source>
        <dbReference type="Proteomes" id="UP000318815"/>
    </source>
</evidence>
<dbReference type="EMBL" id="VOHS01000036">
    <property type="protein sequence ID" value="TWV96184.1"/>
    <property type="molecule type" value="Genomic_DNA"/>
</dbReference>
<evidence type="ECO:0000313" key="2">
    <source>
        <dbReference type="EMBL" id="TWV96184.1"/>
    </source>
</evidence>
<accession>A0A5C6LMF7</accession>
<gene>
    <name evidence="2" type="ORF">FEF09_23640</name>
</gene>
<keyword evidence="3" id="KW-1185">Reference proteome</keyword>
<comment type="caution">
    <text evidence="2">The sequence shown here is derived from an EMBL/GenBank/DDBJ whole genome shotgun (WGS) entry which is preliminary data.</text>
</comment>
<feature type="signal peptide" evidence="1">
    <location>
        <begin position="1"/>
        <end position="22"/>
    </location>
</feature>
<keyword evidence="1" id="KW-0732">Signal</keyword>
<dbReference type="RefSeq" id="WP_146307391.1">
    <property type="nucleotide sequence ID" value="NZ_VOHS01000036.1"/>
</dbReference>
<feature type="chain" id="PRO_5023033110" evidence="1">
    <location>
        <begin position="23"/>
        <end position="82"/>
    </location>
</feature>
<evidence type="ECO:0000256" key="1">
    <source>
        <dbReference type="SAM" id="SignalP"/>
    </source>
</evidence>
<protein>
    <submittedName>
        <fullName evidence="2">Uncharacterized protein</fullName>
    </submittedName>
</protein>
<name>A0A5C6LMF7_9BACT</name>